<evidence type="ECO:0000256" key="1">
    <source>
        <dbReference type="SAM" id="Phobius"/>
    </source>
</evidence>
<proteinExistence type="predicted"/>
<dbReference type="RefSeq" id="WP_073175055.1">
    <property type="nucleotide sequence ID" value="NZ_FQVE01000005.1"/>
</dbReference>
<dbReference type="Proteomes" id="UP000184108">
    <property type="component" value="Unassembled WGS sequence"/>
</dbReference>
<evidence type="ECO:0000313" key="2">
    <source>
        <dbReference type="EMBL" id="SHG31692.1"/>
    </source>
</evidence>
<organism evidence="2 3">
    <name type="scientific">Chryseobacterium vrystaatense</name>
    <dbReference type="NCBI Taxonomy" id="307480"/>
    <lineage>
        <taxon>Bacteria</taxon>
        <taxon>Pseudomonadati</taxon>
        <taxon>Bacteroidota</taxon>
        <taxon>Flavobacteriia</taxon>
        <taxon>Flavobacteriales</taxon>
        <taxon>Weeksellaceae</taxon>
        <taxon>Chryseobacterium group</taxon>
        <taxon>Chryseobacterium</taxon>
    </lineage>
</organism>
<dbReference type="AlphaFoldDB" id="A0A1M5ITN3"/>
<gene>
    <name evidence="2" type="ORF">SAMN02787073_3981</name>
</gene>
<evidence type="ECO:0008006" key="4">
    <source>
        <dbReference type="Google" id="ProtNLM"/>
    </source>
</evidence>
<keyword evidence="1" id="KW-0812">Transmembrane</keyword>
<dbReference type="EMBL" id="FQVE01000005">
    <property type="protein sequence ID" value="SHG31692.1"/>
    <property type="molecule type" value="Genomic_DNA"/>
</dbReference>
<feature type="transmembrane region" description="Helical" evidence="1">
    <location>
        <begin position="12"/>
        <end position="28"/>
    </location>
</feature>
<accession>A0A1M5ITN3</accession>
<reference evidence="3" key="1">
    <citation type="submission" date="2016-11" db="EMBL/GenBank/DDBJ databases">
        <authorList>
            <person name="Varghese N."/>
            <person name="Submissions S."/>
        </authorList>
    </citation>
    <scope>NUCLEOTIDE SEQUENCE [LARGE SCALE GENOMIC DNA]</scope>
    <source>
        <strain evidence="3">YR203</strain>
    </source>
</reference>
<evidence type="ECO:0000313" key="3">
    <source>
        <dbReference type="Proteomes" id="UP000184108"/>
    </source>
</evidence>
<keyword evidence="1" id="KW-0472">Membrane</keyword>
<keyword evidence="1" id="KW-1133">Transmembrane helix</keyword>
<name>A0A1M5ITN3_9FLAO</name>
<feature type="transmembrane region" description="Helical" evidence="1">
    <location>
        <begin position="40"/>
        <end position="62"/>
    </location>
</feature>
<sequence length="160" mass="18826">MEVILKEKQKFNQLFIWIPLLLLLIFGIKNFYEEMSISNLIPLIIMGIVILFLVFITLAYSIDKEGVSISFFPFFRRKIFRKEEIEEINIVDYSPISDFGGWGLRYGRNNTTAYNVKGNRGILFLLKDGKNYLIGSQLDESYLQEKLNIFFDNKVNIKKY</sequence>
<protein>
    <recommendedName>
        <fullName evidence="4">PH domain-containing protein</fullName>
    </recommendedName>
</protein>